<feature type="non-terminal residue" evidence="2">
    <location>
        <position position="1"/>
    </location>
</feature>
<dbReference type="EMBL" id="HACA01002613">
    <property type="protein sequence ID" value="CDW19974.1"/>
    <property type="molecule type" value="Transcribed_RNA"/>
</dbReference>
<sequence length="98" mass="11787">RKRRVKFSEKNIAGKLIFNIRKLRYNNGKGDPTRLVVFLNRNKLPKSTLPRYRGYRLYIIFHIAGKLLEYYYVFHISFHVLILLYFLVCIISAVFYVV</sequence>
<reference evidence="2" key="1">
    <citation type="submission" date="2014-05" db="EMBL/GenBank/DDBJ databases">
        <authorList>
            <person name="Chronopoulou M."/>
        </authorList>
    </citation>
    <scope>NUCLEOTIDE SEQUENCE</scope>
    <source>
        <tissue evidence="2">Whole organism</tissue>
    </source>
</reference>
<organism evidence="2">
    <name type="scientific">Lepeophtheirus salmonis</name>
    <name type="common">Salmon louse</name>
    <name type="synonym">Caligus salmonis</name>
    <dbReference type="NCBI Taxonomy" id="72036"/>
    <lineage>
        <taxon>Eukaryota</taxon>
        <taxon>Metazoa</taxon>
        <taxon>Ecdysozoa</taxon>
        <taxon>Arthropoda</taxon>
        <taxon>Crustacea</taxon>
        <taxon>Multicrustacea</taxon>
        <taxon>Hexanauplia</taxon>
        <taxon>Copepoda</taxon>
        <taxon>Siphonostomatoida</taxon>
        <taxon>Caligidae</taxon>
        <taxon>Lepeophtheirus</taxon>
    </lineage>
</organism>
<keyword evidence="1" id="KW-0812">Transmembrane</keyword>
<feature type="transmembrane region" description="Helical" evidence="1">
    <location>
        <begin position="78"/>
        <end position="97"/>
    </location>
</feature>
<accession>A0A0K2T1P8</accession>
<dbReference type="AlphaFoldDB" id="A0A0K2T1P8"/>
<keyword evidence="1" id="KW-0472">Membrane</keyword>
<evidence type="ECO:0000313" key="2">
    <source>
        <dbReference type="EMBL" id="CDW19974.1"/>
    </source>
</evidence>
<protein>
    <submittedName>
        <fullName evidence="2">Uncharacterized protein</fullName>
    </submittedName>
</protein>
<name>A0A0K2T1P8_LEPSM</name>
<keyword evidence="1" id="KW-1133">Transmembrane helix</keyword>
<evidence type="ECO:0000256" key="1">
    <source>
        <dbReference type="SAM" id="Phobius"/>
    </source>
</evidence>
<proteinExistence type="predicted"/>